<gene>
    <name evidence="2" type="ORF">CQW23_15939</name>
</gene>
<dbReference type="Proteomes" id="UP000224567">
    <property type="component" value="Unassembled WGS sequence"/>
</dbReference>
<sequence length="182" mass="20118">MFEEEPYHEVIDGQTRADVYCVKCGNQLGWKLTLSFLQIAVTQPSRNELIYWDEVTLLQRYQEQVEASNDQDLGGNEQNGDQDGNANEQVPNDQDLGANEQNADQDRGDHEQVPNEQDLGANEQNADQDGGANEQVPNEQEGGANEQDGGANEQDGGVNEQVPNQDVDIAEGIDNFDLNQNI</sequence>
<reference evidence="2 3" key="1">
    <citation type="journal article" date="2017" name="Genome Biol.">
        <title>New reference genome sequences of hot pepper reveal the massive evolution of plant disease-resistance genes by retroduplication.</title>
        <authorList>
            <person name="Kim S."/>
            <person name="Park J."/>
            <person name="Yeom S.I."/>
            <person name="Kim Y.M."/>
            <person name="Seo E."/>
            <person name="Kim K.T."/>
            <person name="Kim M.S."/>
            <person name="Lee J.M."/>
            <person name="Cheong K."/>
            <person name="Shin H.S."/>
            <person name="Kim S.B."/>
            <person name="Han K."/>
            <person name="Lee J."/>
            <person name="Park M."/>
            <person name="Lee H.A."/>
            <person name="Lee H.Y."/>
            <person name="Lee Y."/>
            <person name="Oh S."/>
            <person name="Lee J.H."/>
            <person name="Choi E."/>
            <person name="Choi E."/>
            <person name="Lee S.E."/>
            <person name="Jeon J."/>
            <person name="Kim H."/>
            <person name="Choi G."/>
            <person name="Song H."/>
            <person name="Lee J."/>
            <person name="Lee S.C."/>
            <person name="Kwon J.K."/>
            <person name="Lee H.Y."/>
            <person name="Koo N."/>
            <person name="Hong Y."/>
            <person name="Kim R.W."/>
            <person name="Kang W.H."/>
            <person name="Huh J.H."/>
            <person name="Kang B.C."/>
            <person name="Yang T.J."/>
            <person name="Lee Y.H."/>
            <person name="Bennetzen J.L."/>
            <person name="Choi D."/>
        </authorList>
    </citation>
    <scope>NUCLEOTIDE SEQUENCE [LARGE SCALE GENOMIC DNA]</scope>
    <source>
        <strain evidence="3">cv. PBC81</strain>
    </source>
</reference>
<comment type="caution">
    <text evidence="2">The sequence shown here is derived from an EMBL/GenBank/DDBJ whole genome shotgun (WGS) entry which is preliminary data.</text>
</comment>
<organism evidence="2 3">
    <name type="scientific">Capsicum baccatum</name>
    <name type="common">Peruvian pepper</name>
    <dbReference type="NCBI Taxonomy" id="33114"/>
    <lineage>
        <taxon>Eukaryota</taxon>
        <taxon>Viridiplantae</taxon>
        <taxon>Streptophyta</taxon>
        <taxon>Embryophyta</taxon>
        <taxon>Tracheophyta</taxon>
        <taxon>Spermatophyta</taxon>
        <taxon>Magnoliopsida</taxon>
        <taxon>eudicotyledons</taxon>
        <taxon>Gunneridae</taxon>
        <taxon>Pentapetalae</taxon>
        <taxon>asterids</taxon>
        <taxon>lamiids</taxon>
        <taxon>Solanales</taxon>
        <taxon>Solanaceae</taxon>
        <taxon>Solanoideae</taxon>
        <taxon>Capsiceae</taxon>
        <taxon>Capsicum</taxon>
    </lineage>
</organism>
<reference evidence="3" key="2">
    <citation type="journal article" date="2017" name="J. Anim. Genet.">
        <title>Multiple reference genome sequences of hot pepper reveal the massive evolution of plant disease resistance genes by retroduplication.</title>
        <authorList>
            <person name="Kim S."/>
            <person name="Park J."/>
            <person name="Yeom S.-I."/>
            <person name="Kim Y.-M."/>
            <person name="Seo E."/>
            <person name="Kim K.-T."/>
            <person name="Kim M.-S."/>
            <person name="Lee J.M."/>
            <person name="Cheong K."/>
            <person name="Shin H.-S."/>
            <person name="Kim S.-B."/>
            <person name="Han K."/>
            <person name="Lee J."/>
            <person name="Park M."/>
            <person name="Lee H.-A."/>
            <person name="Lee H.-Y."/>
            <person name="Lee Y."/>
            <person name="Oh S."/>
            <person name="Lee J.H."/>
            <person name="Choi E."/>
            <person name="Choi E."/>
            <person name="Lee S.E."/>
            <person name="Jeon J."/>
            <person name="Kim H."/>
            <person name="Choi G."/>
            <person name="Song H."/>
            <person name="Lee J."/>
            <person name="Lee S.-C."/>
            <person name="Kwon J.-K."/>
            <person name="Lee H.-Y."/>
            <person name="Koo N."/>
            <person name="Hong Y."/>
            <person name="Kim R.W."/>
            <person name="Kang W.-H."/>
            <person name="Huh J.H."/>
            <person name="Kang B.-C."/>
            <person name="Yang T.-J."/>
            <person name="Lee Y.-H."/>
            <person name="Bennetzen J.L."/>
            <person name="Choi D."/>
        </authorList>
    </citation>
    <scope>NUCLEOTIDE SEQUENCE [LARGE SCALE GENOMIC DNA]</scope>
    <source>
        <strain evidence="3">cv. PBC81</strain>
    </source>
</reference>
<dbReference type="AlphaFoldDB" id="A0A2G2WNI5"/>
<keyword evidence="3" id="KW-1185">Reference proteome</keyword>
<evidence type="ECO:0000313" key="3">
    <source>
        <dbReference type="Proteomes" id="UP000224567"/>
    </source>
</evidence>
<accession>A0A2G2WNI5</accession>
<dbReference type="EMBL" id="MLFT02000006">
    <property type="protein sequence ID" value="PHT46781.1"/>
    <property type="molecule type" value="Genomic_DNA"/>
</dbReference>
<feature type="region of interest" description="Disordered" evidence="1">
    <location>
        <begin position="68"/>
        <end position="182"/>
    </location>
</feature>
<feature type="compositionally biased region" description="Basic and acidic residues" evidence="1">
    <location>
        <begin position="104"/>
        <end position="113"/>
    </location>
</feature>
<dbReference type="OrthoDB" id="1305757at2759"/>
<evidence type="ECO:0008006" key="4">
    <source>
        <dbReference type="Google" id="ProtNLM"/>
    </source>
</evidence>
<evidence type="ECO:0000313" key="2">
    <source>
        <dbReference type="EMBL" id="PHT46781.1"/>
    </source>
</evidence>
<name>A0A2G2WNI5_CAPBA</name>
<feature type="compositionally biased region" description="Low complexity" evidence="1">
    <location>
        <begin position="70"/>
        <end position="85"/>
    </location>
</feature>
<evidence type="ECO:0000256" key="1">
    <source>
        <dbReference type="SAM" id="MobiDB-lite"/>
    </source>
</evidence>
<protein>
    <recommendedName>
        <fullName evidence="4">Yippee domain-containing protein</fullName>
    </recommendedName>
</protein>
<proteinExistence type="predicted"/>